<name>A0A1X6WSW9_9MICO</name>
<dbReference type="Proteomes" id="UP000195981">
    <property type="component" value="Unassembled WGS sequence"/>
</dbReference>
<evidence type="ECO:0000313" key="3">
    <source>
        <dbReference type="Proteomes" id="UP000195981"/>
    </source>
</evidence>
<accession>A0A1X6WSW9</accession>
<proteinExistence type="predicted"/>
<protein>
    <submittedName>
        <fullName evidence="2">Uncharacterized protein</fullName>
    </submittedName>
</protein>
<organism evidence="2 3">
    <name type="scientific">Brachybacterium nesterenkovii</name>
    <dbReference type="NCBI Taxonomy" id="47847"/>
    <lineage>
        <taxon>Bacteria</taxon>
        <taxon>Bacillati</taxon>
        <taxon>Actinomycetota</taxon>
        <taxon>Actinomycetes</taxon>
        <taxon>Micrococcales</taxon>
        <taxon>Dermabacteraceae</taxon>
        <taxon>Brachybacterium</taxon>
    </lineage>
</organism>
<gene>
    <name evidence="2" type="ORF">FM110_00330</name>
</gene>
<feature type="region of interest" description="Disordered" evidence="1">
    <location>
        <begin position="26"/>
        <end position="45"/>
    </location>
</feature>
<dbReference type="EMBL" id="FWFG01000004">
    <property type="protein sequence ID" value="SLM87781.1"/>
    <property type="molecule type" value="Genomic_DNA"/>
</dbReference>
<dbReference type="AlphaFoldDB" id="A0A1X6WSW9"/>
<reference evidence="2 3" key="1">
    <citation type="submission" date="2017-02" db="EMBL/GenBank/DDBJ databases">
        <authorList>
            <person name="Peterson S.W."/>
        </authorList>
    </citation>
    <scope>NUCLEOTIDE SEQUENCE [LARGE SCALE GENOMIC DNA]</scope>
    <source>
        <strain evidence="2 3">CIP104813</strain>
    </source>
</reference>
<keyword evidence="3" id="KW-1185">Reference proteome</keyword>
<evidence type="ECO:0000313" key="2">
    <source>
        <dbReference type="EMBL" id="SLM87781.1"/>
    </source>
</evidence>
<evidence type="ECO:0000256" key="1">
    <source>
        <dbReference type="SAM" id="MobiDB-lite"/>
    </source>
</evidence>
<sequence>MTVRTDDDARPAAAGRASSCLGIVVSGHPGIRASGHPSRPGDAHR</sequence>